<gene>
    <name evidence="1" type="ORF">PMKS-004057</name>
</gene>
<name>A0A1Q2YMD9_9ASCO</name>
<accession>A0A1Q2YMD9</accession>
<dbReference type="AlphaFoldDB" id="A0A1Q2YMD9"/>
<keyword evidence="2" id="KW-1185">Reference proteome</keyword>
<dbReference type="EMBL" id="BDGI01000186">
    <property type="protein sequence ID" value="GAV30543.1"/>
    <property type="molecule type" value="Genomic_DNA"/>
</dbReference>
<comment type="caution">
    <text evidence="1">The sequence shown here is derived from an EMBL/GenBank/DDBJ whole genome shotgun (WGS) entry which is preliminary data.</text>
</comment>
<evidence type="ECO:0000313" key="1">
    <source>
        <dbReference type="EMBL" id="GAV30543.1"/>
    </source>
</evidence>
<dbReference type="Proteomes" id="UP000186136">
    <property type="component" value="Unassembled WGS sequence"/>
</dbReference>
<dbReference type="OrthoDB" id="3998111at2759"/>
<protein>
    <submittedName>
        <fullName evidence="1">Uncharacterized protein</fullName>
    </submittedName>
</protein>
<sequence length="311" mass="34378">MTTSVIVQEGTTSTSRGYVVGYPRGTSTSIWGAPSSSQYTTTITFTTTGVTKTSAYIVKLLPSYSYVYSSGTDTIGHTESYTRTNVVDGVTSEYIEVDIVYPTPYTSISAGTVETTFTTTRNGKTYVVVEDTNFPTTTSFWTKNYATTTYTPIVVGTSTSWEWEVIYPTPSTTINEWSGIYTRTQTNTLYYQSTLVTGFEVVKDVPSYSQEVSLWTGTGYSTATETGVFTNRFGIVSTSTYKVVYRPSSLIQTTSTWKRPETSTILTETTVTGNDGFPITTTEEIIIVPDTSVINSWTTSEVYGHCDYYWC</sequence>
<organism evidence="1 2">
    <name type="scientific">Pichia membranifaciens</name>
    <dbReference type="NCBI Taxonomy" id="4926"/>
    <lineage>
        <taxon>Eukaryota</taxon>
        <taxon>Fungi</taxon>
        <taxon>Dikarya</taxon>
        <taxon>Ascomycota</taxon>
        <taxon>Saccharomycotina</taxon>
        <taxon>Pichiomycetes</taxon>
        <taxon>Pichiales</taxon>
        <taxon>Pichiaceae</taxon>
        <taxon>Pichia</taxon>
    </lineage>
</organism>
<evidence type="ECO:0000313" key="2">
    <source>
        <dbReference type="Proteomes" id="UP000186136"/>
    </source>
</evidence>
<reference evidence="1 2" key="1">
    <citation type="submission" date="2016-08" db="EMBL/GenBank/DDBJ databases">
        <title>Whole genome shotgun sequence of Pichia membranifaciens KS47-1.</title>
        <authorList>
            <person name="Konishi M."/>
            <person name="Ishida M."/>
            <person name="Arakawa T."/>
            <person name="Kato Y."/>
            <person name="Horiuchi J."/>
        </authorList>
    </citation>
    <scope>NUCLEOTIDE SEQUENCE [LARGE SCALE GENOMIC DNA]</scope>
    <source>
        <strain evidence="1 2">KS47-1</strain>
    </source>
</reference>
<proteinExistence type="predicted"/>